<dbReference type="AlphaFoldDB" id="A0AAD7N3F1"/>
<dbReference type="Gene3D" id="1.25.40.20">
    <property type="entry name" value="Ankyrin repeat-containing domain"/>
    <property type="match status" value="1"/>
</dbReference>
<reference evidence="3" key="1">
    <citation type="submission" date="2023-03" db="EMBL/GenBank/DDBJ databases">
        <title>Massive genome expansion in bonnet fungi (Mycena s.s.) driven by repeated elements and novel gene families across ecological guilds.</title>
        <authorList>
            <consortium name="Lawrence Berkeley National Laboratory"/>
            <person name="Harder C.B."/>
            <person name="Miyauchi S."/>
            <person name="Viragh M."/>
            <person name="Kuo A."/>
            <person name="Thoen E."/>
            <person name="Andreopoulos B."/>
            <person name="Lu D."/>
            <person name="Skrede I."/>
            <person name="Drula E."/>
            <person name="Henrissat B."/>
            <person name="Morin E."/>
            <person name="Kohler A."/>
            <person name="Barry K."/>
            <person name="LaButti K."/>
            <person name="Morin E."/>
            <person name="Salamov A."/>
            <person name="Lipzen A."/>
            <person name="Mereny Z."/>
            <person name="Hegedus B."/>
            <person name="Baldrian P."/>
            <person name="Stursova M."/>
            <person name="Weitz H."/>
            <person name="Taylor A."/>
            <person name="Grigoriev I.V."/>
            <person name="Nagy L.G."/>
            <person name="Martin F."/>
            <person name="Kauserud H."/>
        </authorList>
    </citation>
    <scope>NUCLEOTIDE SEQUENCE</scope>
    <source>
        <strain evidence="3">CBHHK188m</strain>
    </source>
</reference>
<protein>
    <recommendedName>
        <fullName evidence="5">Ankyrin</fullName>
    </recommendedName>
</protein>
<dbReference type="InterPro" id="IPR036770">
    <property type="entry name" value="Ankyrin_rpt-contain_sf"/>
</dbReference>
<sequence length="317" mass="34394">MLINNCLHKTPMSSTEQTQGEKNGPIEATVDTESNPHTQAILSVISSSNIVLLDSLIAQTRSDPHAYPGPSRQTMLQYAAGSNQPLVLSHLLQMPPSSDVEQGLLLACALHIECYKALIALHPHALAYGLGHTGDVFGLAVCRGDLEFMRYAANEPSWNIDPNTSEVLHRPTLEWAAGNVDPSVVRCLLTECGPVRVRGTNVIKAALTRGRSDILECVLEHAQEGAKAVVDGWPLSEELDSWEAERRSAAGWDVPNLHYAATLGKHEAVRMLLEAGADPNLEDGRGRKFSDILPMDDVDVAAAQRGVEESKCRLCLI</sequence>
<accession>A0AAD7N3F1</accession>
<feature type="repeat" description="ANK" evidence="1">
    <location>
        <begin position="257"/>
        <end position="284"/>
    </location>
</feature>
<dbReference type="InterPro" id="IPR002110">
    <property type="entry name" value="Ankyrin_rpt"/>
</dbReference>
<dbReference type="PROSITE" id="PS50088">
    <property type="entry name" value="ANK_REPEAT"/>
    <property type="match status" value="1"/>
</dbReference>
<proteinExistence type="predicted"/>
<dbReference type="Proteomes" id="UP001215280">
    <property type="component" value="Unassembled WGS sequence"/>
</dbReference>
<gene>
    <name evidence="3" type="ORF">DFH07DRAFT_835108</name>
</gene>
<dbReference type="SUPFAM" id="SSF48403">
    <property type="entry name" value="Ankyrin repeat"/>
    <property type="match status" value="1"/>
</dbReference>
<feature type="region of interest" description="Disordered" evidence="2">
    <location>
        <begin position="1"/>
        <end position="33"/>
    </location>
</feature>
<dbReference type="SMART" id="SM00248">
    <property type="entry name" value="ANK"/>
    <property type="match status" value="3"/>
</dbReference>
<evidence type="ECO:0008006" key="5">
    <source>
        <dbReference type="Google" id="ProtNLM"/>
    </source>
</evidence>
<dbReference type="Pfam" id="PF12796">
    <property type="entry name" value="Ank_2"/>
    <property type="match status" value="1"/>
</dbReference>
<evidence type="ECO:0000313" key="4">
    <source>
        <dbReference type="Proteomes" id="UP001215280"/>
    </source>
</evidence>
<evidence type="ECO:0000256" key="1">
    <source>
        <dbReference type="PROSITE-ProRule" id="PRU00023"/>
    </source>
</evidence>
<keyword evidence="1" id="KW-0040">ANK repeat</keyword>
<comment type="caution">
    <text evidence="3">The sequence shown here is derived from an EMBL/GenBank/DDBJ whole genome shotgun (WGS) entry which is preliminary data.</text>
</comment>
<dbReference type="EMBL" id="JARJLG010000110">
    <property type="protein sequence ID" value="KAJ7743907.1"/>
    <property type="molecule type" value="Genomic_DNA"/>
</dbReference>
<keyword evidence="4" id="KW-1185">Reference proteome</keyword>
<dbReference type="PROSITE" id="PS50297">
    <property type="entry name" value="ANK_REP_REGION"/>
    <property type="match status" value="1"/>
</dbReference>
<feature type="compositionally biased region" description="Polar residues" evidence="2">
    <location>
        <begin position="11"/>
        <end position="21"/>
    </location>
</feature>
<name>A0AAD7N3F1_9AGAR</name>
<evidence type="ECO:0000256" key="2">
    <source>
        <dbReference type="SAM" id="MobiDB-lite"/>
    </source>
</evidence>
<feature type="non-terminal residue" evidence="3">
    <location>
        <position position="317"/>
    </location>
</feature>
<organism evidence="3 4">
    <name type="scientific">Mycena maculata</name>
    <dbReference type="NCBI Taxonomy" id="230809"/>
    <lineage>
        <taxon>Eukaryota</taxon>
        <taxon>Fungi</taxon>
        <taxon>Dikarya</taxon>
        <taxon>Basidiomycota</taxon>
        <taxon>Agaricomycotina</taxon>
        <taxon>Agaricomycetes</taxon>
        <taxon>Agaricomycetidae</taxon>
        <taxon>Agaricales</taxon>
        <taxon>Marasmiineae</taxon>
        <taxon>Mycenaceae</taxon>
        <taxon>Mycena</taxon>
    </lineage>
</organism>
<evidence type="ECO:0000313" key="3">
    <source>
        <dbReference type="EMBL" id="KAJ7743907.1"/>
    </source>
</evidence>